<dbReference type="AlphaFoldDB" id="A0A3N0W315"/>
<dbReference type="Gene3D" id="1.25.40.20">
    <property type="entry name" value="Ankyrin repeat-containing domain"/>
    <property type="match status" value="2"/>
</dbReference>
<evidence type="ECO:0000313" key="6">
    <source>
        <dbReference type="Proteomes" id="UP000269375"/>
    </source>
</evidence>
<dbReference type="GO" id="GO:0085020">
    <property type="term" value="P:protein K6-linked ubiquitination"/>
    <property type="evidence" value="ECO:0007669"/>
    <property type="project" value="TreeGrafter"/>
</dbReference>
<keyword evidence="2 3" id="KW-0040">ANK repeat</keyword>
<organism evidence="4 6">
    <name type="scientific">Chryseobacterium daecheongense</name>
    <dbReference type="NCBI Taxonomy" id="192389"/>
    <lineage>
        <taxon>Bacteria</taxon>
        <taxon>Pseudomonadati</taxon>
        <taxon>Bacteroidota</taxon>
        <taxon>Flavobacteriia</taxon>
        <taxon>Flavobacteriales</taxon>
        <taxon>Weeksellaceae</taxon>
        <taxon>Chryseobacterium group</taxon>
        <taxon>Chryseobacterium</taxon>
    </lineage>
</organism>
<dbReference type="InterPro" id="IPR036770">
    <property type="entry name" value="Ankyrin_rpt-contain_sf"/>
</dbReference>
<sequence length="379" mass="41789">MSFFKKLFGIGDKKKEPVSGVNEDLPWLEPSENLWNIKLLDLRSTSSMLSFSSDPQMAKNAVSYNGDDGTAFWGIKPDVDISVSADLTIPIDGTLEPGVLFVPGTMEHKWAIFFDGIYLIFVRSWLRKVLVVAKTSQKNNLLIIENIIGQFTDNESPEFTRAVLNFLLIGYAIGENIPAPLPKSLELETKKAGAWAFSIYGNKAHFGTFDEGFLPITKGKLRSHSLLHIAVAKSNVDEIEKQIKNGTDINLLAGDGLATLHWSIADESTESMKKLLELGADPNIRTIQGATPLMNAVQSNKVDHVILLLQSGALINAKDYRGFTALHRAAEMGHLEILKILLSKGADKNIEAENHTALSLARARENKEIIKLLTDTKQP</sequence>
<dbReference type="PANTHER" id="PTHR24171:SF8">
    <property type="entry name" value="BRCA1-ASSOCIATED RING DOMAIN PROTEIN 1"/>
    <property type="match status" value="1"/>
</dbReference>
<protein>
    <submittedName>
        <fullName evidence="5">Ankyrin repeat protein</fullName>
    </submittedName>
</protein>
<comment type="caution">
    <text evidence="4">The sequence shown here is derived from an EMBL/GenBank/DDBJ whole genome shotgun (WGS) entry which is preliminary data.</text>
</comment>
<feature type="repeat" description="ANK" evidence="3">
    <location>
        <begin position="288"/>
        <end position="320"/>
    </location>
</feature>
<evidence type="ECO:0000313" key="5">
    <source>
        <dbReference type="EMBL" id="TDX95644.1"/>
    </source>
</evidence>
<dbReference type="GO" id="GO:0004842">
    <property type="term" value="F:ubiquitin-protein transferase activity"/>
    <property type="evidence" value="ECO:0007669"/>
    <property type="project" value="TreeGrafter"/>
</dbReference>
<dbReference type="PROSITE" id="PS50088">
    <property type="entry name" value="ANK_REPEAT"/>
    <property type="match status" value="3"/>
</dbReference>
<dbReference type="EMBL" id="RJTX01000001">
    <property type="protein sequence ID" value="ROH99455.1"/>
    <property type="molecule type" value="Genomic_DNA"/>
</dbReference>
<evidence type="ECO:0000313" key="7">
    <source>
        <dbReference type="Proteomes" id="UP000295709"/>
    </source>
</evidence>
<dbReference type="PROSITE" id="PS50297">
    <property type="entry name" value="ANK_REP_REGION"/>
    <property type="match status" value="3"/>
</dbReference>
<proteinExistence type="predicted"/>
<dbReference type="InterPro" id="IPR002110">
    <property type="entry name" value="Ankyrin_rpt"/>
</dbReference>
<dbReference type="OrthoDB" id="1239122at2"/>
<evidence type="ECO:0000256" key="3">
    <source>
        <dbReference type="PROSITE-ProRule" id="PRU00023"/>
    </source>
</evidence>
<dbReference type="Proteomes" id="UP000269375">
    <property type="component" value="Unassembled WGS sequence"/>
</dbReference>
<dbReference type="SUPFAM" id="SSF48403">
    <property type="entry name" value="Ankyrin repeat"/>
    <property type="match status" value="1"/>
</dbReference>
<dbReference type="PANTHER" id="PTHR24171">
    <property type="entry name" value="ANKYRIN REPEAT DOMAIN-CONTAINING PROTEIN 39-RELATED"/>
    <property type="match status" value="1"/>
</dbReference>
<reference evidence="5 7" key="2">
    <citation type="submission" date="2019-03" db="EMBL/GenBank/DDBJ databases">
        <title>Genomic Encyclopedia of Archaeal and Bacterial Type Strains, Phase II (KMG-II): from individual species to whole genera.</title>
        <authorList>
            <person name="Goeker M."/>
        </authorList>
    </citation>
    <scope>NUCLEOTIDE SEQUENCE [LARGE SCALE GENOMIC DNA]</scope>
    <source>
        <strain evidence="5 7">DSM 15235</strain>
    </source>
</reference>
<dbReference type="Pfam" id="PF12796">
    <property type="entry name" value="Ank_2"/>
    <property type="match status" value="2"/>
</dbReference>
<name>A0A3N0W315_9FLAO</name>
<evidence type="ECO:0000256" key="2">
    <source>
        <dbReference type="ARBA" id="ARBA00023043"/>
    </source>
</evidence>
<dbReference type="SMART" id="SM00248">
    <property type="entry name" value="ANK"/>
    <property type="match status" value="4"/>
</dbReference>
<evidence type="ECO:0000313" key="4">
    <source>
        <dbReference type="EMBL" id="ROH99455.1"/>
    </source>
</evidence>
<accession>A0A3N0W315</accession>
<dbReference type="RefSeq" id="WP_123261169.1">
    <property type="nucleotide sequence ID" value="NZ_RJTX01000001.1"/>
</dbReference>
<keyword evidence="1" id="KW-0677">Repeat</keyword>
<dbReference type="Proteomes" id="UP000295709">
    <property type="component" value="Unassembled WGS sequence"/>
</dbReference>
<reference evidence="4 6" key="1">
    <citation type="submission" date="2018-11" db="EMBL/GenBank/DDBJ databases">
        <title>Proposal to divide the Flavobacteriaceae and reorganize its genera based on Amino Acid Identity values calculated from whole genome sequences.</title>
        <authorList>
            <person name="Nicholson A.C."/>
            <person name="Gulvik C.A."/>
            <person name="Whitney A.M."/>
            <person name="Humrighouse B.W."/>
            <person name="Bell M."/>
            <person name="Holmes B."/>
            <person name="Steigerwalt A."/>
            <person name="Villarma A."/>
            <person name="Sheth M."/>
            <person name="Batra D."/>
            <person name="Pryor J."/>
            <person name="Bernardet J.-F."/>
            <person name="Hugo C."/>
            <person name="Kampfer P."/>
            <person name="Newman J."/>
            <person name="Mcquiston J.R."/>
        </authorList>
    </citation>
    <scope>NUCLEOTIDE SEQUENCE [LARGE SCALE GENOMIC DNA]</scope>
    <source>
        <strain evidence="4 6">DSM 15235</strain>
    </source>
</reference>
<feature type="repeat" description="ANK" evidence="3">
    <location>
        <begin position="255"/>
        <end position="287"/>
    </location>
</feature>
<evidence type="ECO:0000256" key="1">
    <source>
        <dbReference type="ARBA" id="ARBA00022737"/>
    </source>
</evidence>
<feature type="repeat" description="ANK" evidence="3">
    <location>
        <begin position="321"/>
        <end position="353"/>
    </location>
</feature>
<keyword evidence="7" id="KW-1185">Reference proteome</keyword>
<gene>
    <name evidence="5" type="ORF">BCF50_1427</name>
    <name evidence="4" type="ORF">EGI05_00740</name>
</gene>
<dbReference type="EMBL" id="SOQW01000001">
    <property type="protein sequence ID" value="TDX95644.1"/>
    <property type="molecule type" value="Genomic_DNA"/>
</dbReference>